<protein>
    <recommendedName>
        <fullName evidence="3 9">Flagellar biosynthetic protein FliR</fullName>
    </recommendedName>
</protein>
<feature type="transmembrane region" description="Helical" evidence="10">
    <location>
        <begin position="63"/>
        <end position="91"/>
    </location>
</feature>
<evidence type="ECO:0000256" key="8">
    <source>
        <dbReference type="ARBA" id="ARBA00023143"/>
    </source>
</evidence>
<evidence type="ECO:0000313" key="12">
    <source>
        <dbReference type="Proteomes" id="UP000178724"/>
    </source>
</evidence>
<name>A0A1F4Q037_UNCSA</name>
<evidence type="ECO:0000256" key="7">
    <source>
        <dbReference type="ARBA" id="ARBA00023136"/>
    </source>
</evidence>
<gene>
    <name evidence="11" type="ORF">A2625_04980</name>
</gene>
<evidence type="ECO:0000256" key="3">
    <source>
        <dbReference type="ARBA" id="ARBA00021717"/>
    </source>
</evidence>
<accession>A0A1F4Q037</accession>
<keyword evidence="4 10" id="KW-1003">Cell membrane</keyword>
<keyword evidence="5 10" id="KW-0812">Transmembrane</keyword>
<feature type="transmembrane region" description="Helical" evidence="10">
    <location>
        <begin position="175"/>
        <end position="199"/>
    </location>
</feature>
<keyword evidence="11" id="KW-0969">Cilium</keyword>
<keyword evidence="11" id="KW-0966">Cell projection</keyword>
<dbReference type="Pfam" id="PF01311">
    <property type="entry name" value="Bac_export_1"/>
    <property type="match status" value="1"/>
</dbReference>
<evidence type="ECO:0000256" key="2">
    <source>
        <dbReference type="ARBA" id="ARBA00009772"/>
    </source>
</evidence>
<proteinExistence type="inferred from homology"/>
<evidence type="ECO:0000313" key="11">
    <source>
        <dbReference type="EMBL" id="OGB89216.1"/>
    </source>
</evidence>
<comment type="caution">
    <text evidence="11">The sequence shown here is derived from an EMBL/GenBank/DDBJ whole genome shotgun (WGS) entry which is preliminary data.</text>
</comment>
<feature type="transmembrane region" description="Helical" evidence="10">
    <location>
        <begin position="112"/>
        <end position="134"/>
    </location>
</feature>
<dbReference type="GO" id="GO:0005886">
    <property type="term" value="C:plasma membrane"/>
    <property type="evidence" value="ECO:0007669"/>
    <property type="project" value="UniProtKB-SubCell"/>
</dbReference>
<reference evidence="11 12" key="1">
    <citation type="journal article" date="2016" name="Nat. Commun.">
        <title>Thousands of microbial genomes shed light on interconnected biogeochemical processes in an aquifer system.</title>
        <authorList>
            <person name="Anantharaman K."/>
            <person name="Brown C.T."/>
            <person name="Hug L.A."/>
            <person name="Sharon I."/>
            <person name="Castelle C.J."/>
            <person name="Probst A.J."/>
            <person name="Thomas B.C."/>
            <person name="Singh A."/>
            <person name="Wilkins M.J."/>
            <person name="Karaoz U."/>
            <person name="Brodie E.L."/>
            <person name="Williams K.H."/>
            <person name="Hubbard S.S."/>
            <person name="Banfield J.F."/>
        </authorList>
    </citation>
    <scope>NUCLEOTIDE SEQUENCE [LARGE SCALE GENOMIC DNA]</scope>
</reference>
<dbReference type="PANTHER" id="PTHR30065">
    <property type="entry name" value="FLAGELLAR BIOSYNTHETIC PROTEIN FLIR"/>
    <property type="match status" value="1"/>
</dbReference>
<keyword evidence="7 10" id="KW-0472">Membrane</keyword>
<organism evidence="11 12">
    <name type="scientific">candidate division WOR-1 bacterium RIFCSPHIGHO2_01_FULL_53_15</name>
    <dbReference type="NCBI Taxonomy" id="1802564"/>
    <lineage>
        <taxon>Bacteria</taxon>
        <taxon>Bacillati</taxon>
        <taxon>Saganbacteria</taxon>
    </lineage>
</organism>
<dbReference type="GO" id="GO:0044780">
    <property type="term" value="P:bacterial-type flagellum assembly"/>
    <property type="evidence" value="ECO:0007669"/>
    <property type="project" value="UniProtKB-UniRule"/>
</dbReference>
<dbReference type="AlphaFoldDB" id="A0A1F4Q037"/>
<feature type="transmembrane region" description="Helical" evidence="10">
    <location>
        <begin position="211"/>
        <end position="235"/>
    </location>
</feature>
<dbReference type="GO" id="GO:0009425">
    <property type="term" value="C:bacterial-type flagellum basal body"/>
    <property type="evidence" value="ECO:0007669"/>
    <property type="project" value="UniProtKB-SubCell"/>
</dbReference>
<evidence type="ECO:0000256" key="4">
    <source>
        <dbReference type="ARBA" id="ARBA00022475"/>
    </source>
</evidence>
<dbReference type="EMBL" id="METM01000028">
    <property type="protein sequence ID" value="OGB89216.1"/>
    <property type="molecule type" value="Genomic_DNA"/>
</dbReference>
<evidence type="ECO:0000256" key="1">
    <source>
        <dbReference type="ARBA" id="ARBA00002578"/>
    </source>
</evidence>
<evidence type="ECO:0000256" key="10">
    <source>
        <dbReference type="RuleBase" id="RU362071"/>
    </source>
</evidence>
<evidence type="ECO:0000256" key="9">
    <source>
        <dbReference type="NCBIfam" id="TIGR01400"/>
    </source>
</evidence>
<dbReference type="GO" id="GO:0006605">
    <property type="term" value="P:protein targeting"/>
    <property type="evidence" value="ECO:0007669"/>
    <property type="project" value="UniProtKB-UniRule"/>
</dbReference>
<dbReference type="NCBIfam" id="TIGR01400">
    <property type="entry name" value="fliR"/>
    <property type="match status" value="1"/>
</dbReference>
<feature type="transmembrane region" description="Helical" evidence="10">
    <location>
        <begin position="6"/>
        <end position="28"/>
    </location>
</feature>
<sequence>MIVSAAQIEVFALILARIAGIFIQAPVFSSRSFAAPAKTAFAVWLTLLLWFVTPVAQPLPTSLLSFALTIVGEVAFGFTVGFIVNLLFIAIQGAGEIIDMQMGLSVASALDPIFGAVISVIGRLTFFIALIIFIELDGHHMVLSALHQSFALLPAGKLANFSSYGLVQQLMNLGAAFWLTAIKLAVPAILMIFLIDFTFGIVSRVAPQVNVFMLGFQVKPILGLFAISLTLPYLVRYIGNLLETIGQEVIRFMMIVK</sequence>
<dbReference type="PRINTS" id="PR00953">
    <property type="entry name" value="TYPE3IMRPROT"/>
</dbReference>
<evidence type="ECO:0000256" key="5">
    <source>
        <dbReference type="ARBA" id="ARBA00022692"/>
    </source>
</evidence>
<dbReference type="PANTHER" id="PTHR30065:SF1">
    <property type="entry name" value="SURFACE PRESENTATION OF ANTIGENS PROTEIN SPAR"/>
    <property type="match status" value="1"/>
</dbReference>
<keyword evidence="8 10" id="KW-0975">Bacterial flagellum</keyword>
<dbReference type="Proteomes" id="UP000178724">
    <property type="component" value="Unassembled WGS sequence"/>
</dbReference>
<comment type="subcellular location">
    <subcellularLocation>
        <location evidence="10">Cell membrane</location>
        <topology evidence="10">Multi-pass membrane protein</topology>
    </subcellularLocation>
    <subcellularLocation>
        <location evidence="10">Bacterial flagellum basal body</location>
    </subcellularLocation>
</comment>
<feature type="transmembrane region" description="Helical" evidence="10">
    <location>
        <begin position="40"/>
        <end position="57"/>
    </location>
</feature>
<dbReference type="InterPro" id="IPR006303">
    <property type="entry name" value="FliR"/>
</dbReference>
<comment type="function">
    <text evidence="1 10">Role in flagellar biosynthesis.</text>
</comment>
<keyword evidence="11" id="KW-0282">Flagellum</keyword>
<comment type="similarity">
    <text evidence="2 10">Belongs to the FliR/MopE/SpaR family.</text>
</comment>
<dbReference type="InterPro" id="IPR002010">
    <property type="entry name" value="T3SS_IM_R"/>
</dbReference>
<evidence type="ECO:0000256" key="6">
    <source>
        <dbReference type="ARBA" id="ARBA00022989"/>
    </source>
</evidence>
<keyword evidence="6 10" id="KW-1133">Transmembrane helix</keyword>